<dbReference type="SUPFAM" id="SSF54913">
    <property type="entry name" value="GlnB-like"/>
    <property type="match status" value="1"/>
</dbReference>
<keyword evidence="3" id="KW-1185">Reference proteome</keyword>
<feature type="transmembrane region" description="Helical" evidence="1">
    <location>
        <begin position="139"/>
        <end position="161"/>
    </location>
</feature>
<organism evidence="2 3">
    <name type="scientific">Caulifigura coniformis</name>
    <dbReference type="NCBI Taxonomy" id="2527983"/>
    <lineage>
        <taxon>Bacteria</taxon>
        <taxon>Pseudomonadati</taxon>
        <taxon>Planctomycetota</taxon>
        <taxon>Planctomycetia</taxon>
        <taxon>Planctomycetales</taxon>
        <taxon>Planctomycetaceae</taxon>
        <taxon>Caulifigura</taxon>
    </lineage>
</organism>
<keyword evidence="1" id="KW-0812">Transmembrane</keyword>
<evidence type="ECO:0008006" key="4">
    <source>
        <dbReference type="Google" id="ProtNLM"/>
    </source>
</evidence>
<protein>
    <recommendedName>
        <fullName evidence="4">DUF2007 domain-containing protein</fullName>
    </recommendedName>
</protein>
<gene>
    <name evidence="2" type="ORF">Pan44_00310</name>
</gene>
<dbReference type="InParanoid" id="A0A517S7B8"/>
<accession>A0A517S7B8</accession>
<dbReference type="OrthoDB" id="9814654at2"/>
<feature type="transmembrane region" description="Helical" evidence="1">
    <location>
        <begin position="181"/>
        <end position="205"/>
    </location>
</feature>
<dbReference type="KEGG" id="ccos:Pan44_00310"/>
<dbReference type="Proteomes" id="UP000315700">
    <property type="component" value="Chromosome"/>
</dbReference>
<evidence type="ECO:0000313" key="3">
    <source>
        <dbReference type="Proteomes" id="UP000315700"/>
    </source>
</evidence>
<dbReference type="RefSeq" id="WP_145025952.1">
    <property type="nucleotide sequence ID" value="NZ_CP036271.1"/>
</dbReference>
<evidence type="ECO:0000313" key="2">
    <source>
        <dbReference type="EMBL" id="QDT52024.1"/>
    </source>
</evidence>
<reference evidence="2 3" key="1">
    <citation type="submission" date="2019-02" db="EMBL/GenBank/DDBJ databases">
        <title>Deep-cultivation of Planctomycetes and their phenomic and genomic characterization uncovers novel biology.</title>
        <authorList>
            <person name="Wiegand S."/>
            <person name="Jogler M."/>
            <person name="Boedeker C."/>
            <person name="Pinto D."/>
            <person name="Vollmers J."/>
            <person name="Rivas-Marin E."/>
            <person name="Kohn T."/>
            <person name="Peeters S.H."/>
            <person name="Heuer A."/>
            <person name="Rast P."/>
            <person name="Oberbeckmann S."/>
            <person name="Bunk B."/>
            <person name="Jeske O."/>
            <person name="Meyerdierks A."/>
            <person name="Storesund J.E."/>
            <person name="Kallscheuer N."/>
            <person name="Luecker S."/>
            <person name="Lage O.M."/>
            <person name="Pohl T."/>
            <person name="Merkel B.J."/>
            <person name="Hornburger P."/>
            <person name="Mueller R.-W."/>
            <person name="Bruemmer F."/>
            <person name="Labrenz M."/>
            <person name="Spormann A.M."/>
            <person name="Op den Camp H."/>
            <person name="Overmann J."/>
            <person name="Amann R."/>
            <person name="Jetten M.S.M."/>
            <person name="Mascher T."/>
            <person name="Medema M.H."/>
            <person name="Devos D.P."/>
            <person name="Kaster A.-K."/>
            <person name="Ovreas L."/>
            <person name="Rohde M."/>
            <person name="Galperin M.Y."/>
            <person name="Jogler C."/>
        </authorList>
    </citation>
    <scope>NUCLEOTIDE SEQUENCE [LARGE SCALE GENOMIC DNA]</scope>
    <source>
        <strain evidence="2 3">Pan44</strain>
    </source>
</reference>
<keyword evidence="1" id="KW-1133">Transmembrane helix</keyword>
<keyword evidence="1" id="KW-0472">Membrane</keyword>
<evidence type="ECO:0000256" key="1">
    <source>
        <dbReference type="SAM" id="Phobius"/>
    </source>
</evidence>
<dbReference type="EMBL" id="CP036271">
    <property type="protein sequence ID" value="QDT52024.1"/>
    <property type="molecule type" value="Genomic_DNA"/>
</dbReference>
<sequence>MSSDLIEVARPPYLSMAEEMRLFLEQHDIEAVFDNTNMGAMMPHLGTAIGVSVLVARPDAVRASQLLEQRRPVAATTGPWYCGACKVDVEPGFEACWSCGQARAEVEQPFPEGHAVPSPGVEPEDAVKKQKAEDLIQRAWRTALLCFGVIPLPVIGHLYSLMLLLESTGLGVQVSPDSRRLFLRTLFIDLAVLGVFVALLTALSFR</sequence>
<name>A0A517S7B8_9PLAN</name>
<proteinExistence type="predicted"/>
<dbReference type="InterPro" id="IPR011322">
    <property type="entry name" value="N-reg_PII-like_a/b"/>
</dbReference>
<dbReference type="AlphaFoldDB" id="A0A517S7B8"/>